<dbReference type="GO" id="GO:0005524">
    <property type="term" value="F:ATP binding"/>
    <property type="evidence" value="ECO:0007669"/>
    <property type="project" value="UniProtKB-KW"/>
</dbReference>
<dbReference type="InterPro" id="IPR036097">
    <property type="entry name" value="HisK_dim/P_sf"/>
</dbReference>
<evidence type="ECO:0000256" key="6">
    <source>
        <dbReference type="ARBA" id="ARBA00022741"/>
    </source>
</evidence>
<evidence type="ECO:0000256" key="4">
    <source>
        <dbReference type="ARBA" id="ARBA00022553"/>
    </source>
</evidence>
<dbReference type="Pfam" id="PF00512">
    <property type="entry name" value="HisKA"/>
    <property type="match status" value="1"/>
</dbReference>
<comment type="catalytic activity">
    <reaction evidence="1">
        <text>ATP + protein L-histidine = ADP + protein N-phospho-L-histidine.</text>
        <dbReference type="EC" id="2.7.13.3"/>
    </reaction>
</comment>
<dbReference type="AlphaFoldDB" id="A0A2U2MWQ9"/>
<keyword evidence="9" id="KW-0902">Two-component regulatory system</keyword>
<dbReference type="PRINTS" id="PR00344">
    <property type="entry name" value="BCTRLSENSOR"/>
</dbReference>
<protein>
    <recommendedName>
        <fullName evidence="3">histidine kinase</fullName>
        <ecNumber evidence="3">2.7.13.3</ecNumber>
    </recommendedName>
</protein>
<dbReference type="InterPro" id="IPR036890">
    <property type="entry name" value="HATPase_C_sf"/>
</dbReference>
<dbReference type="SUPFAM" id="SSF55874">
    <property type="entry name" value="ATPase domain of HSP90 chaperone/DNA topoisomerase II/histidine kinase"/>
    <property type="match status" value="1"/>
</dbReference>
<evidence type="ECO:0000256" key="7">
    <source>
        <dbReference type="ARBA" id="ARBA00022777"/>
    </source>
</evidence>
<evidence type="ECO:0000256" key="9">
    <source>
        <dbReference type="ARBA" id="ARBA00023012"/>
    </source>
</evidence>
<dbReference type="PROSITE" id="PS50109">
    <property type="entry name" value="HIS_KIN"/>
    <property type="match status" value="1"/>
</dbReference>
<evidence type="ECO:0000256" key="2">
    <source>
        <dbReference type="ARBA" id="ARBA00004370"/>
    </source>
</evidence>
<dbReference type="SMART" id="SM00388">
    <property type="entry name" value="HisKA"/>
    <property type="match status" value="1"/>
</dbReference>
<evidence type="ECO:0000256" key="5">
    <source>
        <dbReference type="ARBA" id="ARBA00022679"/>
    </source>
</evidence>
<dbReference type="SMART" id="SM00387">
    <property type="entry name" value="HATPase_c"/>
    <property type="match status" value="1"/>
</dbReference>
<keyword evidence="10" id="KW-0812">Transmembrane</keyword>
<evidence type="ECO:0000256" key="10">
    <source>
        <dbReference type="SAM" id="Phobius"/>
    </source>
</evidence>
<keyword evidence="5" id="KW-0808">Transferase</keyword>
<dbReference type="CDD" id="cd06225">
    <property type="entry name" value="HAMP"/>
    <property type="match status" value="1"/>
</dbReference>
<comment type="subcellular location">
    <subcellularLocation>
        <location evidence="2">Membrane</location>
    </subcellularLocation>
</comment>
<dbReference type="Proteomes" id="UP000245474">
    <property type="component" value="Unassembled WGS sequence"/>
</dbReference>
<dbReference type="CDD" id="cd00082">
    <property type="entry name" value="HisKA"/>
    <property type="match status" value="1"/>
</dbReference>
<reference evidence="13 14" key="1">
    <citation type="submission" date="2018-05" db="EMBL/GenBank/DDBJ databases">
        <title>Spiribacter halobius sp. nov., a moderately halophilic bacterium isolated from marine solar saltern.</title>
        <authorList>
            <person name="Zheng W.-S."/>
            <person name="Lu D.-C."/>
            <person name="Du Z.-J."/>
        </authorList>
    </citation>
    <scope>NUCLEOTIDE SEQUENCE [LARGE SCALE GENOMIC DNA]</scope>
    <source>
        <strain evidence="13 14">E85</strain>
    </source>
</reference>
<dbReference type="InterPro" id="IPR003660">
    <property type="entry name" value="HAMP_dom"/>
</dbReference>
<comment type="caution">
    <text evidence="13">The sequence shown here is derived from an EMBL/GenBank/DDBJ whole genome shotgun (WGS) entry which is preliminary data.</text>
</comment>
<keyword evidence="10" id="KW-0472">Membrane</keyword>
<dbReference type="GO" id="GO:0000155">
    <property type="term" value="F:phosphorelay sensor kinase activity"/>
    <property type="evidence" value="ECO:0007669"/>
    <property type="project" value="InterPro"/>
</dbReference>
<dbReference type="Pfam" id="PF00672">
    <property type="entry name" value="HAMP"/>
    <property type="match status" value="1"/>
</dbReference>
<dbReference type="SMART" id="SM00304">
    <property type="entry name" value="HAMP"/>
    <property type="match status" value="1"/>
</dbReference>
<sequence>MRASLMLSRLRLSAALIAFVVVPLTFMIGAVGSVGLSVLERQAEARMREDIELIARALQFPLSRAIQRGEPYRMQEMLRSAFSFGRVYGVHVFGREGQLVAGAGAGARALPTREIEALALRGEEGSEYTRVDGEALYVYFLPLSDAGGRFAALLQITRHADDFRDTLALIRGGGAIGLGLLALLLSAVVIIGHRWAIGGPLRELSRSMEAVATGARSHRARPGGPAEIRELARGFNSMLESLARSEAEIARRRERQESLEADLRESRKLAAVGELAAGVAHELGTPLSVVDGRAQRALRRSDLAPPVREALESIRGEVQRMSRIVRELMNFARRSPLRPRRLEIRPLLEGVIERAQAMPEAAGARLALDDGGEGLTLHADPTRLEEALANLVQNALQASPGGEIRVGVAQHGAECVLRVDDDGPGIDPDAQERLFEPFFTSKPVGSGTGLGLAVVHGAVEAHGGRIRVGESPFGGARFEIILPAEGRAADVKEPEHE</sequence>
<dbReference type="GO" id="GO:0016020">
    <property type="term" value="C:membrane"/>
    <property type="evidence" value="ECO:0007669"/>
    <property type="project" value="UniProtKB-SubCell"/>
</dbReference>
<dbReference type="RefSeq" id="WP_109680050.1">
    <property type="nucleotide sequence ID" value="NZ_CP086615.1"/>
</dbReference>
<evidence type="ECO:0000256" key="8">
    <source>
        <dbReference type="ARBA" id="ARBA00022840"/>
    </source>
</evidence>
<keyword evidence="7 13" id="KW-0418">Kinase</keyword>
<dbReference type="InterPro" id="IPR004358">
    <property type="entry name" value="Sig_transdc_His_kin-like_C"/>
</dbReference>
<keyword evidence="4" id="KW-0597">Phosphoprotein</keyword>
<dbReference type="Gene3D" id="3.30.565.10">
    <property type="entry name" value="Histidine kinase-like ATPase, C-terminal domain"/>
    <property type="match status" value="1"/>
</dbReference>
<evidence type="ECO:0000256" key="3">
    <source>
        <dbReference type="ARBA" id="ARBA00012438"/>
    </source>
</evidence>
<dbReference type="PANTHER" id="PTHR43065:SF46">
    <property type="entry name" value="C4-DICARBOXYLATE TRANSPORT SENSOR PROTEIN DCTB"/>
    <property type="match status" value="1"/>
</dbReference>
<dbReference type="PROSITE" id="PS50885">
    <property type="entry name" value="HAMP"/>
    <property type="match status" value="1"/>
</dbReference>
<feature type="transmembrane region" description="Helical" evidence="10">
    <location>
        <begin position="12"/>
        <end position="39"/>
    </location>
</feature>
<feature type="domain" description="HAMP" evidence="12">
    <location>
        <begin position="195"/>
        <end position="247"/>
    </location>
</feature>
<keyword evidence="10" id="KW-1133">Transmembrane helix</keyword>
<dbReference type="Gene3D" id="6.10.340.10">
    <property type="match status" value="1"/>
</dbReference>
<proteinExistence type="predicted"/>
<dbReference type="InterPro" id="IPR003594">
    <property type="entry name" value="HATPase_dom"/>
</dbReference>
<dbReference type="EMBL" id="QFFI01000040">
    <property type="protein sequence ID" value="PWG61293.1"/>
    <property type="molecule type" value="Genomic_DNA"/>
</dbReference>
<dbReference type="PANTHER" id="PTHR43065">
    <property type="entry name" value="SENSOR HISTIDINE KINASE"/>
    <property type="match status" value="1"/>
</dbReference>
<gene>
    <name evidence="13" type="ORF">DEM34_17135</name>
</gene>
<name>A0A2U2MWQ9_9GAMM</name>
<evidence type="ECO:0000259" key="12">
    <source>
        <dbReference type="PROSITE" id="PS50885"/>
    </source>
</evidence>
<dbReference type="InterPro" id="IPR005467">
    <property type="entry name" value="His_kinase_dom"/>
</dbReference>
<keyword evidence="8" id="KW-0067">ATP-binding</keyword>
<dbReference type="Gene3D" id="1.10.287.130">
    <property type="match status" value="1"/>
</dbReference>
<accession>A0A2U2MWQ9</accession>
<dbReference type="Pfam" id="PF02518">
    <property type="entry name" value="HATPase_c"/>
    <property type="match status" value="1"/>
</dbReference>
<dbReference type="OrthoDB" id="1931120at2"/>
<feature type="transmembrane region" description="Helical" evidence="10">
    <location>
        <begin position="174"/>
        <end position="196"/>
    </location>
</feature>
<evidence type="ECO:0000259" key="11">
    <source>
        <dbReference type="PROSITE" id="PS50109"/>
    </source>
</evidence>
<organism evidence="13 14">
    <name type="scientific">Sediminicurvatus halobius</name>
    <dbReference type="NCBI Taxonomy" id="2182432"/>
    <lineage>
        <taxon>Bacteria</taxon>
        <taxon>Pseudomonadati</taxon>
        <taxon>Pseudomonadota</taxon>
        <taxon>Gammaproteobacteria</taxon>
        <taxon>Chromatiales</taxon>
        <taxon>Ectothiorhodospiraceae</taxon>
        <taxon>Sediminicurvatus</taxon>
    </lineage>
</organism>
<dbReference type="SUPFAM" id="SSF47384">
    <property type="entry name" value="Homodimeric domain of signal transducing histidine kinase"/>
    <property type="match status" value="1"/>
</dbReference>
<dbReference type="SUPFAM" id="SSF158472">
    <property type="entry name" value="HAMP domain-like"/>
    <property type="match status" value="1"/>
</dbReference>
<dbReference type="InterPro" id="IPR003661">
    <property type="entry name" value="HisK_dim/P_dom"/>
</dbReference>
<evidence type="ECO:0000256" key="1">
    <source>
        <dbReference type="ARBA" id="ARBA00000085"/>
    </source>
</evidence>
<evidence type="ECO:0000313" key="14">
    <source>
        <dbReference type="Proteomes" id="UP000245474"/>
    </source>
</evidence>
<keyword evidence="6" id="KW-0547">Nucleotide-binding</keyword>
<keyword evidence="14" id="KW-1185">Reference proteome</keyword>
<dbReference type="EC" id="2.7.13.3" evidence="3"/>
<feature type="domain" description="Histidine kinase" evidence="11">
    <location>
        <begin position="278"/>
        <end position="486"/>
    </location>
</feature>
<evidence type="ECO:0000313" key="13">
    <source>
        <dbReference type="EMBL" id="PWG61293.1"/>
    </source>
</evidence>